<dbReference type="GO" id="GO:0016829">
    <property type="term" value="F:lyase activity"/>
    <property type="evidence" value="ECO:0007669"/>
    <property type="project" value="InterPro"/>
</dbReference>
<sequence length="104" mass="11457">MVCWVWEHDDQLVCAQGGPSATVITVQLKNGQQLQARVDKAKGEPYNPMSGDEMRNKYLDCLAFAGIPEAQARSSLQRLSQLEREAQAGQVLSALVVPKEENNT</sequence>
<dbReference type="RefSeq" id="WP_058880441.1">
    <property type="nucleotide sequence ID" value="NZ_LPXH01000038.1"/>
</dbReference>
<gene>
    <name evidence="1" type="ORF">AS359_08065</name>
</gene>
<protein>
    <recommendedName>
        <fullName evidence="3">MmgE/PrpD family protein</fullName>
    </recommendedName>
</protein>
<dbReference type="Proteomes" id="UP000053300">
    <property type="component" value="Unassembled WGS sequence"/>
</dbReference>
<name>A0A0W7YUV0_9BURK</name>
<dbReference type="SUPFAM" id="SSF103378">
    <property type="entry name" value="2-methylcitrate dehydratase PrpD"/>
    <property type="match status" value="1"/>
</dbReference>
<dbReference type="AlphaFoldDB" id="A0A0W7YUV0"/>
<dbReference type="InterPro" id="IPR036148">
    <property type="entry name" value="MmgE/PrpD_sf"/>
</dbReference>
<organism evidence="1 2">
    <name type="scientific">Comamonas kerstersii</name>
    <dbReference type="NCBI Taxonomy" id="225992"/>
    <lineage>
        <taxon>Bacteria</taxon>
        <taxon>Pseudomonadati</taxon>
        <taxon>Pseudomonadota</taxon>
        <taxon>Betaproteobacteria</taxon>
        <taxon>Burkholderiales</taxon>
        <taxon>Comamonadaceae</taxon>
        <taxon>Comamonas</taxon>
    </lineage>
</organism>
<evidence type="ECO:0000313" key="1">
    <source>
        <dbReference type="EMBL" id="KUF38832.1"/>
    </source>
</evidence>
<keyword evidence="2" id="KW-1185">Reference proteome</keyword>
<proteinExistence type="predicted"/>
<reference evidence="1 2" key="1">
    <citation type="submission" date="2015-12" db="EMBL/GenBank/DDBJ databases">
        <title>Complete genome sequence of a multi-drug resistant strain Acidovorax sp. 12322-1.</title>
        <authorList>
            <person name="Ming D."/>
            <person name="Wang M."/>
            <person name="Hu S."/>
            <person name="Zhou Y."/>
            <person name="Jiang T."/>
        </authorList>
    </citation>
    <scope>NUCLEOTIDE SEQUENCE [LARGE SCALE GENOMIC DNA]</scope>
    <source>
        <strain evidence="1 2">12322-1</strain>
    </source>
</reference>
<dbReference type="Gene3D" id="1.10.4100.10">
    <property type="entry name" value="2-methylcitrate dehydratase PrpD"/>
    <property type="match status" value="1"/>
</dbReference>
<dbReference type="EMBL" id="LPXH01000038">
    <property type="protein sequence ID" value="KUF38832.1"/>
    <property type="molecule type" value="Genomic_DNA"/>
</dbReference>
<dbReference type="InterPro" id="IPR042188">
    <property type="entry name" value="MmgE/PrpD_sf_2"/>
</dbReference>
<dbReference type="InterPro" id="IPR042183">
    <property type="entry name" value="MmgE/PrpD_sf_1"/>
</dbReference>
<comment type="caution">
    <text evidence="1">The sequence shown here is derived from an EMBL/GenBank/DDBJ whole genome shotgun (WGS) entry which is preliminary data.</text>
</comment>
<dbReference type="Gene3D" id="3.30.1330.120">
    <property type="entry name" value="2-methylcitrate dehydratase PrpD"/>
    <property type="match status" value="1"/>
</dbReference>
<evidence type="ECO:0008006" key="3">
    <source>
        <dbReference type="Google" id="ProtNLM"/>
    </source>
</evidence>
<evidence type="ECO:0000313" key="2">
    <source>
        <dbReference type="Proteomes" id="UP000053300"/>
    </source>
</evidence>
<accession>A0A0W7YUV0</accession>